<dbReference type="Proteomes" id="UP001558713">
    <property type="component" value="Unassembled WGS sequence"/>
</dbReference>
<accession>A0ABD1BYV0</accession>
<dbReference type="Pfam" id="PF02731">
    <property type="entry name" value="SKIP_SNW"/>
    <property type="match status" value="1"/>
</dbReference>
<keyword evidence="5" id="KW-1185">Reference proteome</keyword>
<evidence type="ECO:0000256" key="1">
    <source>
        <dbReference type="ARBA" id="ARBA00010197"/>
    </source>
</evidence>
<comment type="caution">
    <text evidence="4">The sequence shown here is derived from an EMBL/GenBank/DDBJ whole genome shotgun (WGS) entry which is preliminary data.</text>
</comment>
<feature type="region of interest" description="Disordered" evidence="2">
    <location>
        <begin position="445"/>
        <end position="487"/>
    </location>
</feature>
<evidence type="ECO:0000313" key="5">
    <source>
        <dbReference type="Proteomes" id="UP001558713"/>
    </source>
</evidence>
<organism evidence="4 5">
    <name type="scientific">Cardamine amara subsp. amara</name>
    <dbReference type="NCBI Taxonomy" id="228776"/>
    <lineage>
        <taxon>Eukaryota</taxon>
        <taxon>Viridiplantae</taxon>
        <taxon>Streptophyta</taxon>
        <taxon>Embryophyta</taxon>
        <taxon>Tracheophyta</taxon>
        <taxon>Spermatophyta</taxon>
        <taxon>Magnoliopsida</taxon>
        <taxon>eudicotyledons</taxon>
        <taxon>Gunneridae</taxon>
        <taxon>Pentapetalae</taxon>
        <taxon>rosids</taxon>
        <taxon>malvids</taxon>
        <taxon>Brassicales</taxon>
        <taxon>Brassicaceae</taxon>
        <taxon>Cardamineae</taxon>
        <taxon>Cardamine</taxon>
    </lineage>
</organism>
<sequence length="519" mass="58969">MTSLKALAPPAKSMAMTFYDHSNDPWFKSRFIKSEAKNSSGVIVPAYMKRQGFRAEEFGDGGAFPEIHVSQHPLGMGRIGNRSNKTLHVAVDALGNVVLDAVVRQSENSKKIVYSQHNDVIPKILKNEGDLDEDEKVEKQIHETAEETRAAIEKFVNVKLRNMPKKSSDSTTYIKYKPSKKSADFNSGAKERIVRMVEMAVDPLDLPKFKHKRVPKASGSPPVPVLHSPPRPVTVKDQKDWNIPPCISNWKNQKGYTIPLDKRLAADGRGLEDNKINDDFAKLAEALYLAEQKAREGVSMRSKVHKEMVMKDKERKDQELKALAQKARRELTCATSTPSDSVKREREVRDTIRGERRREREREKRLEAVGNKKSKITRDRERDISEKVALGMASTGSRGGEVMYDQRLFNQEKGMDSGFATDDEYKVYEKCLFTAQSSLSTLYKPKKDMDDHEEIRKPKTTTERFKPDKAFTGGESARKRERPLEFEKEAEEDHFGLAQWACNLKKGKKPFRPGGTIRA</sequence>
<comment type="similarity">
    <text evidence="1">Belongs to the SNW family.</text>
</comment>
<feature type="domain" description="SKI-interacting protein SKIP SNW" evidence="3">
    <location>
        <begin position="172"/>
        <end position="330"/>
    </location>
</feature>
<protein>
    <submittedName>
        <fullName evidence="4">SNW/SKI-interacting protein</fullName>
    </submittedName>
</protein>
<reference evidence="4 5" key="1">
    <citation type="submission" date="2024-04" db="EMBL/GenBank/DDBJ databases">
        <title>Genome assembly C_amara_ONT_v2.</title>
        <authorList>
            <person name="Yant L."/>
            <person name="Moore C."/>
            <person name="Slenker M."/>
        </authorList>
    </citation>
    <scope>NUCLEOTIDE SEQUENCE [LARGE SCALE GENOMIC DNA]</scope>
    <source>
        <tissue evidence="4">Leaf</tissue>
    </source>
</reference>
<dbReference type="InterPro" id="IPR004015">
    <property type="entry name" value="SKI-int_prot_SKIP_SNW-dom"/>
</dbReference>
<name>A0ABD1BYV0_CARAN</name>
<feature type="compositionally biased region" description="Basic and acidic residues" evidence="2">
    <location>
        <begin position="341"/>
        <end position="367"/>
    </location>
</feature>
<dbReference type="PANTHER" id="PTHR12096">
    <property type="entry name" value="NUCLEAR PROTEIN SKIP-RELATED"/>
    <property type="match status" value="1"/>
</dbReference>
<dbReference type="AlphaFoldDB" id="A0ABD1BYV0"/>
<feature type="region of interest" description="Disordered" evidence="2">
    <location>
        <begin position="327"/>
        <end position="380"/>
    </location>
</feature>
<dbReference type="EMBL" id="JBANAX010000104">
    <property type="protein sequence ID" value="KAL1222249.1"/>
    <property type="molecule type" value="Genomic_DNA"/>
</dbReference>
<feature type="region of interest" description="Disordered" evidence="2">
    <location>
        <begin position="213"/>
        <end position="239"/>
    </location>
</feature>
<proteinExistence type="inferred from homology"/>
<dbReference type="InterPro" id="IPR017862">
    <property type="entry name" value="SKI-int_prot_SKIP"/>
</dbReference>
<feature type="compositionally biased region" description="Basic and acidic residues" evidence="2">
    <location>
        <begin position="445"/>
        <end position="469"/>
    </location>
</feature>
<evidence type="ECO:0000259" key="3">
    <source>
        <dbReference type="Pfam" id="PF02731"/>
    </source>
</evidence>
<evidence type="ECO:0000313" key="4">
    <source>
        <dbReference type="EMBL" id="KAL1222249.1"/>
    </source>
</evidence>
<evidence type="ECO:0000256" key="2">
    <source>
        <dbReference type="SAM" id="MobiDB-lite"/>
    </source>
</evidence>
<feature type="compositionally biased region" description="Pro residues" evidence="2">
    <location>
        <begin position="221"/>
        <end position="232"/>
    </location>
</feature>
<feature type="compositionally biased region" description="Basic and acidic residues" evidence="2">
    <location>
        <begin position="476"/>
        <end position="487"/>
    </location>
</feature>
<gene>
    <name evidence="4" type="ORF">V5N11_002879</name>
</gene>